<name>A0A7J8QZE2_GOSDV</name>
<dbReference type="EMBL" id="JABFAC010000002">
    <property type="protein sequence ID" value="MBA0606967.1"/>
    <property type="molecule type" value="Genomic_DNA"/>
</dbReference>
<feature type="domain" description="RNase H type-1" evidence="1">
    <location>
        <begin position="6"/>
        <end position="101"/>
    </location>
</feature>
<sequence length="153" mass="17093">MRIGLCWGGGGFNEGRFSVLEAECIALEKSIEVADKLNILGDVTFETDNAGLVNKLNIGDEDITIIGSRVKKCKEAFSLLNSANLVWSHRSCNSVADLICTKICSEAKRWFFDMDYPKEIYNVANATSLRCTSETRLEMDRSTQKNKDLSEKL</sequence>
<reference evidence="2 3" key="1">
    <citation type="journal article" date="2019" name="Genome Biol. Evol.">
        <title>Insights into the evolution of the New World diploid cottons (Gossypium, subgenus Houzingenia) based on genome sequencing.</title>
        <authorList>
            <person name="Grover C.E."/>
            <person name="Arick M.A. 2nd"/>
            <person name="Thrash A."/>
            <person name="Conover J.L."/>
            <person name="Sanders W.S."/>
            <person name="Peterson D.G."/>
            <person name="Frelichowski J.E."/>
            <person name="Scheffler J.A."/>
            <person name="Scheffler B.E."/>
            <person name="Wendel J.F."/>
        </authorList>
    </citation>
    <scope>NUCLEOTIDE SEQUENCE [LARGE SCALE GENOMIC DNA]</scope>
    <source>
        <strain evidence="2">27</strain>
        <tissue evidence="2">Leaf</tissue>
    </source>
</reference>
<evidence type="ECO:0000313" key="2">
    <source>
        <dbReference type="EMBL" id="MBA0606967.1"/>
    </source>
</evidence>
<dbReference type="GO" id="GO:0004523">
    <property type="term" value="F:RNA-DNA hybrid ribonuclease activity"/>
    <property type="evidence" value="ECO:0007669"/>
    <property type="project" value="InterPro"/>
</dbReference>
<organism evidence="2 3">
    <name type="scientific">Gossypium davidsonii</name>
    <name type="common">Davidson's cotton</name>
    <name type="synonym">Gossypium klotzschianum subsp. davidsonii</name>
    <dbReference type="NCBI Taxonomy" id="34287"/>
    <lineage>
        <taxon>Eukaryota</taxon>
        <taxon>Viridiplantae</taxon>
        <taxon>Streptophyta</taxon>
        <taxon>Embryophyta</taxon>
        <taxon>Tracheophyta</taxon>
        <taxon>Spermatophyta</taxon>
        <taxon>Magnoliopsida</taxon>
        <taxon>eudicotyledons</taxon>
        <taxon>Gunneridae</taxon>
        <taxon>Pentapetalae</taxon>
        <taxon>rosids</taxon>
        <taxon>malvids</taxon>
        <taxon>Malvales</taxon>
        <taxon>Malvaceae</taxon>
        <taxon>Malvoideae</taxon>
        <taxon>Gossypium</taxon>
    </lineage>
</organism>
<dbReference type="GO" id="GO:0003676">
    <property type="term" value="F:nucleic acid binding"/>
    <property type="evidence" value="ECO:0007669"/>
    <property type="project" value="InterPro"/>
</dbReference>
<comment type="caution">
    <text evidence="2">The sequence shown here is derived from an EMBL/GenBank/DDBJ whole genome shotgun (WGS) entry which is preliminary data.</text>
</comment>
<evidence type="ECO:0000259" key="1">
    <source>
        <dbReference type="Pfam" id="PF13456"/>
    </source>
</evidence>
<evidence type="ECO:0000313" key="3">
    <source>
        <dbReference type="Proteomes" id="UP000593561"/>
    </source>
</evidence>
<dbReference type="InterPro" id="IPR002156">
    <property type="entry name" value="RNaseH_domain"/>
</dbReference>
<dbReference type="Proteomes" id="UP000593561">
    <property type="component" value="Unassembled WGS sequence"/>
</dbReference>
<keyword evidence="3" id="KW-1185">Reference proteome</keyword>
<accession>A0A7J8QZE2</accession>
<protein>
    <recommendedName>
        <fullName evidence="1">RNase H type-1 domain-containing protein</fullName>
    </recommendedName>
</protein>
<dbReference type="Pfam" id="PF13456">
    <property type="entry name" value="RVT_3"/>
    <property type="match status" value="1"/>
</dbReference>
<proteinExistence type="predicted"/>
<gene>
    <name evidence="2" type="ORF">Godav_019339</name>
</gene>
<dbReference type="AlphaFoldDB" id="A0A7J8QZE2"/>